<dbReference type="AlphaFoldDB" id="E4YPK2"/>
<proteinExistence type="predicted"/>
<reference evidence="2" key="1">
    <citation type="journal article" date="2010" name="Science">
        <title>Plasticity of animal genome architecture unmasked by rapid evolution of a pelagic tunicate.</title>
        <authorList>
            <person name="Denoeud F."/>
            <person name="Henriet S."/>
            <person name="Mungpakdee S."/>
            <person name="Aury J.M."/>
            <person name="Da Silva C."/>
            <person name="Brinkmann H."/>
            <person name="Mikhaleva J."/>
            <person name="Olsen L.C."/>
            <person name="Jubin C."/>
            <person name="Canestro C."/>
            <person name="Bouquet J.M."/>
            <person name="Danks G."/>
            <person name="Poulain J."/>
            <person name="Campsteijn C."/>
            <person name="Adamski M."/>
            <person name="Cross I."/>
            <person name="Yadetie F."/>
            <person name="Muffato M."/>
            <person name="Louis A."/>
            <person name="Butcher S."/>
            <person name="Tsagkogeorga G."/>
            <person name="Konrad A."/>
            <person name="Singh S."/>
            <person name="Jensen M.F."/>
            <person name="Cong E.H."/>
            <person name="Eikeseth-Otteraa H."/>
            <person name="Noel B."/>
            <person name="Anthouard V."/>
            <person name="Porcel B.M."/>
            <person name="Kachouri-Lafond R."/>
            <person name="Nishino A."/>
            <person name="Ugolini M."/>
            <person name="Chourrout P."/>
            <person name="Nishida H."/>
            <person name="Aasland R."/>
            <person name="Huzurbazar S."/>
            <person name="Westhof E."/>
            <person name="Delsuc F."/>
            <person name="Lehrach H."/>
            <person name="Reinhardt R."/>
            <person name="Weissenbach J."/>
            <person name="Roy S.W."/>
            <person name="Artiguenave F."/>
            <person name="Postlethwait J.H."/>
            <person name="Manak J.R."/>
            <person name="Thompson E.M."/>
            <person name="Jaillon O."/>
            <person name="Du Pasquier L."/>
            <person name="Boudinot P."/>
            <person name="Liberles D.A."/>
            <person name="Volff J.N."/>
            <person name="Philippe H."/>
            <person name="Lenhard B."/>
            <person name="Roest Crollius H."/>
            <person name="Wincker P."/>
            <person name="Chourrout D."/>
        </authorList>
    </citation>
    <scope>NUCLEOTIDE SEQUENCE [LARGE SCALE GENOMIC DNA]</scope>
</reference>
<accession>E4YPK2</accession>
<dbReference type="Proteomes" id="UP000011014">
    <property type="component" value="Unassembled WGS sequence"/>
</dbReference>
<evidence type="ECO:0000256" key="1">
    <source>
        <dbReference type="SAM" id="Coils"/>
    </source>
</evidence>
<organism evidence="2">
    <name type="scientific">Oikopleura dioica</name>
    <name type="common">Tunicate</name>
    <dbReference type="NCBI Taxonomy" id="34765"/>
    <lineage>
        <taxon>Eukaryota</taxon>
        <taxon>Metazoa</taxon>
        <taxon>Chordata</taxon>
        <taxon>Tunicata</taxon>
        <taxon>Appendicularia</taxon>
        <taxon>Copelata</taxon>
        <taxon>Oikopleuridae</taxon>
        <taxon>Oikopleura</taxon>
    </lineage>
</organism>
<protein>
    <submittedName>
        <fullName evidence="2">Uncharacterized protein</fullName>
    </submittedName>
</protein>
<name>E4YPK2_OIKDI</name>
<evidence type="ECO:0000313" key="2">
    <source>
        <dbReference type="EMBL" id="CBY37398.1"/>
    </source>
</evidence>
<feature type="coiled-coil region" evidence="1">
    <location>
        <begin position="46"/>
        <end position="136"/>
    </location>
</feature>
<gene>
    <name evidence="2" type="ORF">GSOID_T00030504001</name>
</gene>
<sequence length="227" mass="26658">MFRKRQKELARLSTLSNEKFHGEIFATDGDSFEPIQTFLSSSRMQNVELNKNAEIDKKKIAKFESEVEEARMTIEQLITTNESENREFSQKIKILEEKLKNEEEKNRAGNQEKIQQSAIQERNKELEKIKKELGEKGGAGHVFGKIDRRNMFIEEKVRRILRGLEAGLTEVNFLERIRIVFYFLFFVSTRFSSKTKVSLASKLGSARRRLVLATTIERLKKRRRRKL</sequence>
<dbReference type="EMBL" id="FN654965">
    <property type="protein sequence ID" value="CBY37398.1"/>
    <property type="molecule type" value="Genomic_DNA"/>
</dbReference>
<keyword evidence="1" id="KW-0175">Coiled coil</keyword>